<evidence type="ECO:0000256" key="9">
    <source>
        <dbReference type="ARBA" id="ARBA00023160"/>
    </source>
</evidence>
<keyword evidence="4 10" id="KW-0812">Transmembrane</keyword>
<keyword evidence="6 10" id="KW-1133">Transmembrane helix</keyword>
<evidence type="ECO:0000313" key="12">
    <source>
        <dbReference type="Proteomes" id="UP000677054"/>
    </source>
</evidence>
<evidence type="ECO:0000256" key="1">
    <source>
        <dbReference type="ARBA" id="ARBA00004141"/>
    </source>
</evidence>
<comment type="subcellular location">
    <subcellularLocation>
        <location evidence="1">Membrane</location>
        <topology evidence="1">Multi-pass membrane protein</topology>
    </subcellularLocation>
</comment>
<dbReference type="GO" id="GO:0042761">
    <property type="term" value="P:very long-chain fatty acid biosynthetic process"/>
    <property type="evidence" value="ECO:0007669"/>
    <property type="project" value="TreeGrafter"/>
</dbReference>
<name>A0A7R8X0J0_9CRUS</name>
<sequence>MRDRVFEWELAGEWAEDVQWWFMDYWTLSFVFVAVYLILVFWGRILVVYRGLPEVYRSIRHDSLYHSMCLGMNLRHIPMVSVLAILFVISKFIELGDSVHRPSEAAFPLPPLGVLARFFIILNVLPHAFMYPYYTAGRRNWEGTHRTKGILLNLAIRFELLRPTRKMKEARRSTSCVTSEDGLLLSSLSLRSILNALPQSQLHRSRVQGKRIRGTIGKKSRFFPTSEDSKRNSTPLGLLPLTDSDFILSSKAKTDARQPGKKPHDYSAESHGMMFPEGIVEEEYDSPHQSRARPALGPNMFHDPSAYPKPNYPIFNGSRYEQLTKSHEYLRESGIPFERENLPYFFVFEWELAGEWAEDVQWWFMDYWTLSFVFGAVYLILIFWGRRWMASRPPYDLQKPFIAWNVFISVFSILVVNRCLPEVYRSIRHDSLYHSMCFVT</sequence>
<reference evidence="11" key="1">
    <citation type="submission" date="2020-11" db="EMBL/GenBank/DDBJ databases">
        <authorList>
            <person name="Tran Van P."/>
        </authorList>
    </citation>
    <scope>NUCLEOTIDE SEQUENCE</scope>
</reference>
<evidence type="ECO:0000256" key="7">
    <source>
        <dbReference type="ARBA" id="ARBA00023098"/>
    </source>
</evidence>
<protein>
    <recommendedName>
        <fullName evidence="10">Elongation of very long chain fatty acids protein</fullName>
        <ecNumber evidence="10">2.3.1.199</ecNumber>
    </recommendedName>
    <alternativeName>
        <fullName evidence="10">Very-long-chain 3-oxoacyl-CoA synthase</fullName>
    </alternativeName>
</protein>
<dbReference type="Proteomes" id="UP000677054">
    <property type="component" value="Unassembled WGS sequence"/>
</dbReference>
<feature type="transmembrane region" description="Helical" evidence="10">
    <location>
        <begin position="73"/>
        <end position="93"/>
    </location>
</feature>
<feature type="transmembrane region" description="Helical" evidence="10">
    <location>
        <begin position="367"/>
        <end position="389"/>
    </location>
</feature>
<comment type="catalytic activity">
    <reaction evidence="10">
        <text>a very-long-chain acyl-CoA + malonyl-CoA + H(+) = a very-long-chain 3-oxoacyl-CoA + CO2 + CoA</text>
        <dbReference type="Rhea" id="RHEA:32727"/>
        <dbReference type="ChEBI" id="CHEBI:15378"/>
        <dbReference type="ChEBI" id="CHEBI:16526"/>
        <dbReference type="ChEBI" id="CHEBI:57287"/>
        <dbReference type="ChEBI" id="CHEBI:57384"/>
        <dbReference type="ChEBI" id="CHEBI:90725"/>
        <dbReference type="ChEBI" id="CHEBI:90736"/>
        <dbReference type="EC" id="2.3.1.199"/>
    </reaction>
</comment>
<keyword evidence="7 10" id="KW-0443">Lipid metabolism</keyword>
<comment type="similarity">
    <text evidence="10">Belongs to the ELO family.</text>
</comment>
<dbReference type="GO" id="GO:0034625">
    <property type="term" value="P:fatty acid elongation, monounsaturated fatty acid"/>
    <property type="evidence" value="ECO:0007669"/>
    <property type="project" value="TreeGrafter"/>
</dbReference>
<dbReference type="GO" id="GO:0019367">
    <property type="term" value="P:fatty acid elongation, saturated fatty acid"/>
    <property type="evidence" value="ECO:0007669"/>
    <property type="project" value="TreeGrafter"/>
</dbReference>
<feature type="transmembrane region" description="Helical" evidence="10">
    <location>
        <begin position="25"/>
        <end position="52"/>
    </location>
</feature>
<evidence type="ECO:0000256" key="6">
    <source>
        <dbReference type="ARBA" id="ARBA00022989"/>
    </source>
</evidence>
<evidence type="ECO:0000256" key="8">
    <source>
        <dbReference type="ARBA" id="ARBA00023136"/>
    </source>
</evidence>
<evidence type="ECO:0000256" key="10">
    <source>
        <dbReference type="RuleBase" id="RU361115"/>
    </source>
</evidence>
<accession>A0A7R8X0J0</accession>
<dbReference type="OrthoDB" id="10259681at2759"/>
<evidence type="ECO:0000313" key="11">
    <source>
        <dbReference type="EMBL" id="CAD7240298.1"/>
    </source>
</evidence>
<organism evidence="11">
    <name type="scientific">Darwinula stevensoni</name>
    <dbReference type="NCBI Taxonomy" id="69355"/>
    <lineage>
        <taxon>Eukaryota</taxon>
        <taxon>Metazoa</taxon>
        <taxon>Ecdysozoa</taxon>
        <taxon>Arthropoda</taxon>
        <taxon>Crustacea</taxon>
        <taxon>Oligostraca</taxon>
        <taxon>Ostracoda</taxon>
        <taxon>Podocopa</taxon>
        <taxon>Podocopida</taxon>
        <taxon>Darwinulocopina</taxon>
        <taxon>Darwinuloidea</taxon>
        <taxon>Darwinulidae</taxon>
        <taxon>Darwinula</taxon>
    </lineage>
</organism>
<evidence type="ECO:0000256" key="3">
    <source>
        <dbReference type="ARBA" id="ARBA00022679"/>
    </source>
</evidence>
<dbReference type="EMBL" id="CAJPEV010000021">
    <property type="protein sequence ID" value="CAG0878924.1"/>
    <property type="molecule type" value="Genomic_DNA"/>
</dbReference>
<dbReference type="EMBL" id="LR899538">
    <property type="protein sequence ID" value="CAD7240298.1"/>
    <property type="molecule type" value="Genomic_DNA"/>
</dbReference>
<dbReference type="PANTHER" id="PTHR11157">
    <property type="entry name" value="FATTY ACID ACYL TRANSFERASE-RELATED"/>
    <property type="match status" value="1"/>
</dbReference>
<evidence type="ECO:0000256" key="4">
    <source>
        <dbReference type="ARBA" id="ARBA00022692"/>
    </source>
</evidence>
<dbReference type="Pfam" id="PF01151">
    <property type="entry name" value="ELO"/>
    <property type="match status" value="1"/>
</dbReference>
<keyword evidence="12" id="KW-1185">Reference proteome</keyword>
<dbReference type="PANTHER" id="PTHR11157:SF17">
    <property type="entry name" value="ELONGATION OF VERY LONG CHAIN FATTY ACIDS PROTEIN 6"/>
    <property type="match status" value="1"/>
</dbReference>
<feature type="transmembrane region" description="Helical" evidence="10">
    <location>
        <begin position="401"/>
        <end position="420"/>
    </location>
</feature>
<dbReference type="GO" id="GO:0009922">
    <property type="term" value="F:fatty acid elongase activity"/>
    <property type="evidence" value="ECO:0007669"/>
    <property type="project" value="UniProtKB-EC"/>
</dbReference>
<dbReference type="InterPro" id="IPR002076">
    <property type="entry name" value="ELO_fam"/>
</dbReference>
<dbReference type="EC" id="2.3.1.199" evidence="10"/>
<keyword evidence="3 10" id="KW-0808">Transferase</keyword>
<dbReference type="GO" id="GO:0034626">
    <property type="term" value="P:fatty acid elongation, polyunsaturated fatty acid"/>
    <property type="evidence" value="ECO:0007669"/>
    <property type="project" value="TreeGrafter"/>
</dbReference>
<evidence type="ECO:0000256" key="5">
    <source>
        <dbReference type="ARBA" id="ARBA00022832"/>
    </source>
</evidence>
<dbReference type="AlphaFoldDB" id="A0A7R8X0J0"/>
<dbReference type="GO" id="GO:0030148">
    <property type="term" value="P:sphingolipid biosynthetic process"/>
    <property type="evidence" value="ECO:0007669"/>
    <property type="project" value="TreeGrafter"/>
</dbReference>
<keyword evidence="5 10" id="KW-0276">Fatty acid metabolism</keyword>
<feature type="transmembrane region" description="Helical" evidence="10">
    <location>
        <begin position="113"/>
        <end position="134"/>
    </location>
</feature>
<gene>
    <name evidence="11" type="ORF">DSTB1V02_LOCUS323</name>
</gene>
<keyword evidence="2 10" id="KW-0444">Lipid biosynthesis</keyword>
<proteinExistence type="inferred from homology"/>
<evidence type="ECO:0000256" key="2">
    <source>
        <dbReference type="ARBA" id="ARBA00022516"/>
    </source>
</evidence>
<keyword evidence="9 10" id="KW-0275">Fatty acid biosynthesis</keyword>
<dbReference type="GO" id="GO:0005789">
    <property type="term" value="C:endoplasmic reticulum membrane"/>
    <property type="evidence" value="ECO:0007669"/>
    <property type="project" value="TreeGrafter"/>
</dbReference>
<keyword evidence="8 10" id="KW-0472">Membrane</keyword>